<keyword evidence="1" id="KW-0863">Zinc-finger</keyword>
<feature type="domain" description="C2H2-type" evidence="3">
    <location>
        <begin position="14"/>
        <end position="36"/>
    </location>
</feature>
<dbReference type="InterPro" id="IPR013087">
    <property type="entry name" value="Znf_C2H2_type"/>
</dbReference>
<dbReference type="GO" id="GO:0008270">
    <property type="term" value="F:zinc ion binding"/>
    <property type="evidence" value="ECO:0007669"/>
    <property type="project" value="UniProtKB-KW"/>
</dbReference>
<gene>
    <name evidence="4" type="ORF">G7Z17_g13051</name>
</gene>
<accession>A0A9P5GUC4</accession>
<evidence type="ECO:0000313" key="4">
    <source>
        <dbReference type="EMBL" id="KAF7536453.1"/>
    </source>
</evidence>
<proteinExistence type="predicted"/>
<keyword evidence="5" id="KW-1185">Reference proteome</keyword>
<reference evidence="4" key="1">
    <citation type="submission" date="2020-03" db="EMBL/GenBank/DDBJ databases">
        <title>Draft Genome Sequence of Cylindrodendrum hubeiense.</title>
        <authorList>
            <person name="Buettner E."/>
            <person name="Kellner H."/>
        </authorList>
    </citation>
    <scope>NUCLEOTIDE SEQUENCE</scope>
    <source>
        <strain evidence="4">IHI 201604</strain>
    </source>
</reference>
<name>A0A9P5GUC4_9HYPO</name>
<protein>
    <recommendedName>
        <fullName evidence="3">C2H2-type domain-containing protein</fullName>
    </recommendedName>
</protein>
<evidence type="ECO:0000256" key="1">
    <source>
        <dbReference type="PROSITE-ProRule" id="PRU00042"/>
    </source>
</evidence>
<evidence type="ECO:0000259" key="3">
    <source>
        <dbReference type="PROSITE" id="PS50157"/>
    </source>
</evidence>
<dbReference type="PROSITE" id="PS50157">
    <property type="entry name" value="ZINC_FINGER_C2H2_2"/>
    <property type="match status" value="1"/>
</dbReference>
<keyword evidence="1" id="KW-0479">Metal-binding</keyword>
<dbReference type="EMBL" id="JAANBB010000673">
    <property type="protein sequence ID" value="KAF7536453.1"/>
    <property type="molecule type" value="Genomic_DNA"/>
</dbReference>
<keyword evidence="1" id="KW-0862">Zinc</keyword>
<evidence type="ECO:0000256" key="2">
    <source>
        <dbReference type="SAM" id="MobiDB-lite"/>
    </source>
</evidence>
<sequence length="334" mass="37026">MGPASNTLANCSKFICAFCGKGYSSNSHLRRHEVTQMWLAGMRQHARGAAKPWFSFHGREAASSGDPSPPSASSSSASPPLLTPEPDKFHGRDQQSTKQTTTAESNRDISRIPIKFLLEFTNPSPYGTSAAVVADDHDQFDAQDDAVNTILQPFFDGGLFGVEGLLWDQGDYFPTLFGVPYGDASSIQNPVYQTPSPTRRPVLAQRASEMLTQLSMTYEALKNDFSESGVKFDTTAAKTLFTETNLAQRLCECRDSRRSPAQEIELLQAAYTIEIVQNGSSDVKTRRRIRLVRHPSLVAAMRIAGLLEAKRLFPLDRLAVIDWNDFVIDEMRVR</sequence>
<dbReference type="Proteomes" id="UP000722485">
    <property type="component" value="Unassembled WGS sequence"/>
</dbReference>
<dbReference type="Gene3D" id="3.30.160.60">
    <property type="entry name" value="Classic Zinc Finger"/>
    <property type="match status" value="1"/>
</dbReference>
<dbReference type="OrthoDB" id="3945418at2759"/>
<dbReference type="AlphaFoldDB" id="A0A9P5GUC4"/>
<evidence type="ECO:0000313" key="5">
    <source>
        <dbReference type="Proteomes" id="UP000722485"/>
    </source>
</evidence>
<organism evidence="4 5">
    <name type="scientific">Cylindrodendrum hubeiense</name>
    <dbReference type="NCBI Taxonomy" id="595255"/>
    <lineage>
        <taxon>Eukaryota</taxon>
        <taxon>Fungi</taxon>
        <taxon>Dikarya</taxon>
        <taxon>Ascomycota</taxon>
        <taxon>Pezizomycotina</taxon>
        <taxon>Sordariomycetes</taxon>
        <taxon>Hypocreomycetidae</taxon>
        <taxon>Hypocreales</taxon>
        <taxon>Nectriaceae</taxon>
        <taxon>Cylindrodendrum</taxon>
    </lineage>
</organism>
<feature type="region of interest" description="Disordered" evidence="2">
    <location>
        <begin position="58"/>
        <end position="106"/>
    </location>
</feature>
<feature type="compositionally biased region" description="Low complexity" evidence="2">
    <location>
        <begin position="61"/>
        <end position="80"/>
    </location>
</feature>
<feature type="compositionally biased region" description="Basic and acidic residues" evidence="2">
    <location>
        <begin position="85"/>
        <end position="95"/>
    </location>
</feature>
<comment type="caution">
    <text evidence="4">The sequence shown here is derived from an EMBL/GenBank/DDBJ whole genome shotgun (WGS) entry which is preliminary data.</text>
</comment>